<keyword evidence="1" id="KW-0812">Transmembrane</keyword>
<reference evidence="2" key="1">
    <citation type="submission" date="2022-01" db="EMBL/GenBank/DDBJ databases">
        <title>Genome Sequence Resource for Two Populations of Ditylenchus destructor, the Migratory Endoparasitic Phytonematode.</title>
        <authorList>
            <person name="Zhang H."/>
            <person name="Lin R."/>
            <person name="Xie B."/>
        </authorList>
    </citation>
    <scope>NUCLEOTIDE SEQUENCE</scope>
    <source>
        <strain evidence="2">BazhouSP</strain>
    </source>
</reference>
<keyword evidence="3" id="KW-1185">Reference proteome</keyword>
<feature type="transmembrane region" description="Helical" evidence="1">
    <location>
        <begin position="82"/>
        <end position="100"/>
    </location>
</feature>
<dbReference type="AlphaFoldDB" id="A0AAD4N4Y8"/>
<evidence type="ECO:0000256" key="1">
    <source>
        <dbReference type="SAM" id="Phobius"/>
    </source>
</evidence>
<protein>
    <submittedName>
        <fullName evidence="2">Serpentine type 7TM GPCR chemoreceptor srt domain-containing protein</fullName>
    </submittedName>
</protein>
<organism evidence="2 3">
    <name type="scientific">Ditylenchus destructor</name>
    <dbReference type="NCBI Taxonomy" id="166010"/>
    <lineage>
        <taxon>Eukaryota</taxon>
        <taxon>Metazoa</taxon>
        <taxon>Ecdysozoa</taxon>
        <taxon>Nematoda</taxon>
        <taxon>Chromadorea</taxon>
        <taxon>Rhabditida</taxon>
        <taxon>Tylenchina</taxon>
        <taxon>Tylenchomorpha</taxon>
        <taxon>Sphaerularioidea</taxon>
        <taxon>Anguinidae</taxon>
        <taxon>Anguininae</taxon>
        <taxon>Ditylenchus</taxon>
    </lineage>
</organism>
<dbReference type="Pfam" id="PF10321">
    <property type="entry name" value="7TM_GPCR_Srt"/>
    <property type="match status" value="1"/>
</dbReference>
<accession>A0AAD4N4Y8</accession>
<proteinExistence type="predicted"/>
<dbReference type="EMBL" id="JAKKPZ010000021">
    <property type="protein sequence ID" value="KAI1711666.1"/>
    <property type="molecule type" value="Genomic_DNA"/>
</dbReference>
<sequence length="130" mass="14997">MSALSEILYIPCVWAIYWQIKSNSSTCYIFMFYLGIMDTIGLFLSVGWYAANTTTLILAINRCLVLYDEDIADKLFKGYRSMMWLIVPTVVGLECIWLSPPVFYNPIDLSAIFNPHRHYLPDDDYVSVCL</sequence>
<evidence type="ECO:0000313" key="2">
    <source>
        <dbReference type="EMBL" id="KAI1711666.1"/>
    </source>
</evidence>
<dbReference type="PANTHER" id="PTHR23021:SF11">
    <property type="entry name" value="SERPENTINE RECEPTOR, CLASS T"/>
    <property type="match status" value="1"/>
</dbReference>
<name>A0AAD4N4Y8_9BILA</name>
<evidence type="ECO:0000313" key="3">
    <source>
        <dbReference type="Proteomes" id="UP001201812"/>
    </source>
</evidence>
<gene>
    <name evidence="2" type="ORF">DdX_10128</name>
</gene>
<dbReference type="Proteomes" id="UP001201812">
    <property type="component" value="Unassembled WGS sequence"/>
</dbReference>
<comment type="caution">
    <text evidence="2">The sequence shown here is derived from an EMBL/GenBank/DDBJ whole genome shotgun (WGS) entry which is preliminary data.</text>
</comment>
<dbReference type="PANTHER" id="PTHR23021">
    <property type="entry name" value="SERPENTINE RECEPTOR, CLASS T"/>
    <property type="match status" value="1"/>
</dbReference>
<dbReference type="InterPro" id="IPR019425">
    <property type="entry name" value="7TM_GPCR_serpentine_rcpt_Srt"/>
</dbReference>
<keyword evidence="1" id="KW-0472">Membrane</keyword>
<keyword evidence="1" id="KW-1133">Transmembrane helix</keyword>
<feature type="transmembrane region" description="Helical" evidence="1">
    <location>
        <begin position="28"/>
        <end position="51"/>
    </location>
</feature>